<comment type="cofactor">
    <cofactor evidence="1">
        <name>Mg(2+)</name>
        <dbReference type="ChEBI" id="CHEBI:18420"/>
    </cofactor>
</comment>
<evidence type="ECO:0000313" key="7">
    <source>
        <dbReference type="Proteomes" id="UP000006671"/>
    </source>
</evidence>
<dbReference type="Pfam" id="PF13714">
    <property type="entry name" value="PEP_mutase"/>
    <property type="match status" value="1"/>
</dbReference>
<evidence type="ECO:0008006" key="8">
    <source>
        <dbReference type="Google" id="ProtNLM"/>
    </source>
</evidence>
<dbReference type="InterPro" id="IPR015813">
    <property type="entry name" value="Pyrv/PenolPyrv_kinase-like_dom"/>
</dbReference>
<evidence type="ECO:0000256" key="5">
    <source>
        <dbReference type="ARBA" id="ARBA00023239"/>
    </source>
</evidence>
<evidence type="ECO:0000256" key="2">
    <source>
        <dbReference type="ARBA" id="ARBA00009282"/>
    </source>
</evidence>
<dbReference type="GO" id="GO:0046872">
    <property type="term" value="F:metal ion binding"/>
    <property type="evidence" value="ECO:0007669"/>
    <property type="project" value="UniProtKB-KW"/>
</dbReference>
<dbReference type="InterPro" id="IPR039556">
    <property type="entry name" value="ICL/PEPM"/>
</dbReference>
<dbReference type="Proteomes" id="UP000006671">
    <property type="component" value="Unassembled WGS sequence"/>
</dbReference>
<keyword evidence="4" id="KW-0460">Magnesium</keyword>
<keyword evidence="7" id="KW-1185">Reference proteome</keyword>
<dbReference type="eggNOG" id="KOG1260">
    <property type="taxonomic scope" value="Eukaryota"/>
</dbReference>
<name>D2VJL8_NAEGR</name>
<evidence type="ECO:0000256" key="3">
    <source>
        <dbReference type="ARBA" id="ARBA00022723"/>
    </source>
</evidence>
<organism evidence="7">
    <name type="scientific">Naegleria gruberi</name>
    <name type="common">Amoeba</name>
    <dbReference type="NCBI Taxonomy" id="5762"/>
    <lineage>
        <taxon>Eukaryota</taxon>
        <taxon>Discoba</taxon>
        <taxon>Heterolobosea</taxon>
        <taxon>Tetramitia</taxon>
        <taxon>Eutetramitia</taxon>
        <taxon>Vahlkampfiidae</taxon>
        <taxon>Naegleria</taxon>
    </lineage>
</organism>
<dbReference type="FunFam" id="3.20.20.60:FF:000009">
    <property type="entry name" value="2-methylisocitrate lyase"/>
    <property type="match status" value="1"/>
</dbReference>
<dbReference type="GO" id="GO:0019629">
    <property type="term" value="P:propionate catabolic process, 2-methylcitrate cycle"/>
    <property type="evidence" value="ECO:0007669"/>
    <property type="project" value="InterPro"/>
</dbReference>
<dbReference type="Gene3D" id="3.20.20.60">
    <property type="entry name" value="Phosphoenolpyruvate-binding domains"/>
    <property type="match status" value="1"/>
</dbReference>
<accession>D2VJL8</accession>
<dbReference type="InterPro" id="IPR018523">
    <property type="entry name" value="Isocitrate_lyase_ph_CS"/>
</dbReference>
<sequence>MLNTICQSPSTKLSPGKKFKLSLQNQNQNNKQPLHIVGTINAFTALLAEECGHQAIYLSGSGVATASFGLPDMGMTNLSDVLEDARRITSCTNLPLLVDVDTGFGGVLNVMRCVREMERVGVAAIHIEDQIQSVKRCGHLPNKQIVSTEEMVEKIKAACEARVDSDFVIIARTDALAVEGLEKAIERAKQYVNAGADMLFPEACTTLEEYKAFVEQVNVPILANITEFGKTPLFTGEELASVGVSMVLHPLSAFRAMAKAAKNVYESISKNGTVEPVLSTMQTRSELYEIIEYKKYEEKMEMK</sequence>
<dbReference type="PANTHER" id="PTHR42905">
    <property type="entry name" value="PHOSPHOENOLPYRUVATE CARBOXYLASE"/>
    <property type="match status" value="1"/>
</dbReference>
<dbReference type="OMA" id="DRIGYHA"/>
<dbReference type="PANTHER" id="PTHR42905:SF5">
    <property type="entry name" value="CARBOXYVINYL-CARBOXYPHOSPHONATE PHOSPHORYLMUTASE, CHLOROPLASTIC"/>
    <property type="match status" value="1"/>
</dbReference>
<protein>
    <recommendedName>
        <fullName evidence="8">Methylisocitrate lyase</fullName>
    </recommendedName>
</protein>
<dbReference type="InParanoid" id="D2VJL8"/>
<dbReference type="PROSITE" id="PS00161">
    <property type="entry name" value="ISOCITRATE_LYASE"/>
    <property type="match status" value="1"/>
</dbReference>
<gene>
    <name evidence="6" type="ORF">NAEGRDRAFT_69085</name>
</gene>
<keyword evidence="3" id="KW-0479">Metal-binding</keyword>
<dbReference type="NCBIfam" id="TIGR02317">
    <property type="entry name" value="prpB"/>
    <property type="match status" value="1"/>
</dbReference>
<dbReference type="NCBIfam" id="NF008455">
    <property type="entry name" value="PRK11320.1"/>
    <property type="match status" value="1"/>
</dbReference>
<evidence type="ECO:0000256" key="1">
    <source>
        <dbReference type="ARBA" id="ARBA00001946"/>
    </source>
</evidence>
<proteinExistence type="inferred from homology"/>
<dbReference type="GeneID" id="8852120"/>
<evidence type="ECO:0000256" key="4">
    <source>
        <dbReference type="ARBA" id="ARBA00022842"/>
    </source>
</evidence>
<dbReference type="InterPro" id="IPR012695">
    <property type="entry name" value="PrpB"/>
</dbReference>
<dbReference type="InterPro" id="IPR040442">
    <property type="entry name" value="Pyrv_kinase-like_dom_sf"/>
</dbReference>
<comment type="similarity">
    <text evidence="2">Belongs to the isocitrate lyase/PEP mutase superfamily. Methylisocitrate lyase family.</text>
</comment>
<dbReference type="AlphaFoldDB" id="D2VJL8"/>
<dbReference type="SUPFAM" id="SSF51621">
    <property type="entry name" value="Phosphoenolpyruvate/pyruvate domain"/>
    <property type="match status" value="1"/>
</dbReference>
<dbReference type="VEuPathDB" id="AmoebaDB:NAEGRDRAFT_69085"/>
<evidence type="ECO:0000313" key="6">
    <source>
        <dbReference type="EMBL" id="EFC43056.1"/>
    </source>
</evidence>
<dbReference type="EMBL" id="GG738876">
    <property type="protein sequence ID" value="EFC43056.1"/>
    <property type="molecule type" value="Genomic_DNA"/>
</dbReference>
<dbReference type="RefSeq" id="XP_002675800.1">
    <property type="nucleotide sequence ID" value="XM_002675754.1"/>
</dbReference>
<dbReference type="STRING" id="5762.D2VJL8"/>
<reference evidence="6 7" key="1">
    <citation type="journal article" date="2010" name="Cell">
        <title>The genome of Naegleria gruberi illuminates early eukaryotic versatility.</title>
        <authorList>
            <person name="Fritz-Laylin L.K."/>
            <person name="Prochnik S.E."/>
            <person name="Ginger M.L."/>
            <person name="Dacks J.B."/>
            <person name="Carpenter M.L."/>
            <person name="Field M.C."/>
            <person name="Kuo A."/>
            <person name="Paredez A."/>
            <person name="Chapman J."/>
            <person name="Pham J."/>
            <person name="Shu S."/>
            <person name="Neupane R."/>
            <person name="Cipriano M."/>
            <person name="Mancuso J."/>
            <person name="Tu H."/>
            <person name="Salamov A."/>
            <person name="Lindquist E."/>
            <person name="Shapiro H."/>
            <person name="Lucas S."/>
            <person name="Grigoriev I.V."/>
            <person name="Cande W.Z."/>
            <person name="Fulton C."/>
            <person name="Rokhsar D.S."/>
            <person name="Dawson S.C."/>
        </authorList>
    </citation>
    <scope>NUCLEOTIDE SEQUENCE [LARGE SCALE GENOMIC DNA]</scope>
    <source>
        <strain evidence="6 7">NEG-M</strain>
    </source>
</reference>
<dbReference type="KEGG" id="ngr:NAEGRDRAFT_69085"/>
<dbReference type="OrthoDB" id="429143at2759"/>
<dbReference type="CDD" id="cd00377">
    <property type="entry name" value="ICL_PEPM"/>
    <property type="match status" value="1"/>
</dbReference>
<keyword evidence="5" id="KW-0456">Lyase</keyword>
<dbReference type="GO" id="GO:0046421">
    <property type="term" value="F:methylisocitrate lyase activity"/>
    <property type="evidence" value="ECO:0007669"/>
    <property type="project" value="InterPro"/>
</dbReference>